<comment type="caution">
    <text evidence="2">The sequence shown here is derived from an EMBL/GenBank/DDBJ whole genome shotgun (WGS) entry which is preliminary data.</text>
</comment>
<evidence type="ECO:0000313" key="2">
    <source>
        <dbReference type="EMBL" id="GAB07390.1"/>
    </source>
</evidence>
<organism evidence="2 3">
    <name type="scientific">Gordonia amarae NBRC 15530</name>
    <dbReference type="NCBI Taxonomy" id="1075090"/>
    <lineage>
        <taxon>Bacteria</taxon>
        <taxon>Bacillati</taxon>
        <taxon>Actinomycetota</taxon>
        <taxon>Actinomycetes</taxon>
        <taxon>Mycobacteriales</taxon>
        <taxon>Gordoniaceae</taxon>
        <taxon>Gordonia</taxon>
    </lineage>
</organism>
<evidence type="ECO:0000313" key="3">
    <source>
        <dbReference type="Proteomes" id="UP000006023"/>
    </source>
</evidence>
<feature type="region of interest" description="Disordered" evidence="1">
    <location>
        <begin position="20"/>
        <end position="63"/>
    </location>
</feature>
<dbReference type="STRING" id="1075090.GOAMR_64_00730"/>
<dbReference type="Proteomes" id="UP000006023">
    <property type="component" value="Unassembled WGS sequence"/>
</dbReference>
<dbReference type="eggNOG" id="ENOG5031VXB">
    <property type="taxonomic scope" value="Bacteria"/>
</dbReference>
<gene>
    <name evidence="2" type="ORF">GOAMR_64_00730</name>
</gene>
<protein>
    <recommendedName>
        <fullName evidence="4">DUF3558 domain-containing protein</fullName>
    </recommendedName>
</protein>
<reference evidence="2 3" key="1">
    <citation type="submission" date="2011-11" db="EMBL/GenBank/DDBJ databases">
        <title>Whole genome shotgun sequence of Gordonia amarae NBRC 15530.</title>
        <authorList>
            <person name="Takarada H."/>
            <person name="Hosoyama A."/>
            <person name="Tsuchikane K."/>
            <person name="Katsumata H."/>
            <person name="Yamazaki S."/>
            <person name="Fujita N."/>
        </authorList>
    </citation>
    <scope>NUCLEOTIDE SEQUENCE [LARGE SCALE GENOMIC DNA]</scope>
    <source>
        <strain evidence="2 3">NBRC 15530</strain>
    </source>
</reference>
<dbReference type="InterPro" id="IPR024520">
    <property type="entry name" value="DUF3558"/>
</dbReference>
<evidence type="ECO:0000256" key="1">
    <source>
        <dbReference type="SAM" id="MobiDB-lite"/>
    </source>
</evidence>
<name>G7GUW5_9ACTN</name>
<keyword evidence="3" id="KW-1185">Reference proteome</keyword>
<evidence type="ECO:0008006" key="4">
    <source>
        <dbReference type="Google" id="ProtNLM"/>
    </source>
</evidence>
<dbReference type="EMBL" id="BAED01000064">
    <property type="protein sequence ID" value="GAB07390.1"/>
    <property type="molecule type" value="Genomic_DNA"/>
</dbReference>
<accession>G7GUW5</accession>
<dbReference type="Pfam" id="PF12079">
    <property type="entry name" value="DUF3558"/>
    <property type="match status" value="1"/>
</dbReference>
<dbReference type="AlphaFoldDB" id="G7GUW5"/>
<proteinExistence type="predicted"/>
<sequence length="205" mass="22417">MTIVYAAIAAFAATGCAVDGEPRSATTASPLGKTPSEAVRQNDDSGKRLPFTTTFPDRWSRNNDGTKYEPCTALTDAELADTGLDPHSVSDIALANRQTVRGCLWQYASLRNSSLSQGTGNAPTFEERITDRDWYKTSWDIRIDGRLVMVDSTGRYDCSTTVKSGDAPVVTIVMRTADLIPLTELCKYAIDFTRRTIPKMEPPAP</sequence>